<feature type="transmembrane region" description="Helical" evidence="6">
    <location>
        <begin position="942"/>
        <end position="964"/>
    </location>
</feature>
<gene>
    <name evidence="8" type="ORF">BDA99DRAFT_571860</name>
</gene>
<comment type="caution">
    <text evidence="8">The sequence shown here is derived from an EMBL/GenBank/DDBJ whole genome shotgun (WGS) entry which is preliminary data.</text>
</comment>
<dbReference type="InterPro" id="IPR036322">
    <property type="entry name" value="WD40_repeat_dom_sf"/>
</dbReference>
<evidence type="ECO:0000313" key="8">
    <source>
        <dbReference type="EMBL" id="KAI9263134.1"/>
    </source>
</evidence>
<dbReference type="Proteomes" id="UP001209540">
    <property type="component" value="Unassembled WGS sequence"/>
</dbReference>
<dbReference type="GO" id="GO:0005216">
    <property type="term" value="F:monoatomic ion channel activity"/>
    <property type="evidence" value="ECO:0007669"/>
    <property type="project" value="InterPro"/>
</dbReference>
<feature type="transmembrane region" description="Helical" evidence="6">
    <location>
        <begin position="985"/>
        <end position="1005"/>
    </location>
</feature>
<evidence type="ECO:0000256" key="1">
    <source>
        <dbReference type="ARBA" id="ARBA00004141"/>
    </source>
</evidence>
<dbReference type="PANTHER" id="PTHR10582">
    <property type="entry name" value="TRANSIENT RECEPTOR POTENTIAL ION CHANNEL PROTEIN"/>
    <property type="match status" value="1"/>
</dbReference>
<dbReference type="EMBL" id="JAIXMP010000013">
    <property type="protein sequence ID" value="KAI9263134.1"/>
    <property type="molecule type" value="Genomic_DNA"/>
</dbReference>
<evidence type="ECO:0000256" key="3">
    <source>
        <dbReference type="ARBA" id="ARBA00022737"/>
    </source>
</evidence>
<dbReference type="SUPFAM" id="SSF50978">
    <property type="entry name" value="WD40 repeat-like"/>
    <property type="match status" value="1"/>
</dbReference>
<keyword evidence="2 6" id="KW-0812">Transmembrane</keyword>
<dbReference type="GO" id="GO:0005886">
    <property type="term" value="C:plasma membrane"/>
    <property type="evidence" value="ECO:0007669"/>
    <property type="project" value="TreeGrafter"/>
</dbReference>
<dbReference type="InterPro" id="IPR024862">
    <property type="entry name" value="TRPV"/>
</dbReference>
<evidence type="ECO:0000313" key="9">
    <source>
        <dbReference type="Proteomes" id="UP001209540"/>
    </source>
</evidence>
<dbReference type="GO" id="GO:0098703">
    <property type="term" value="P:calcium ion import across plasma membrane"/>
    <property type="evidence" value="ECO:0007669"/>
    <property type="project" value="TreeGrafter"/>
</dbReference>
<dbReference type="InterPro" id="IPR015943">
    <property type="entry name" value="WD40/YVTN_repeat-like_dom_sf"/>
</dbReference>
<feature type="transmembrane region" description="Helical" evidence="6">
    <location>
        <begin position="916"/>
        <end position="936"/>
    </location>
</feature>
<dbReference type="Pfam" id="PF00520">
    <property type="entry name" value="Ion_trans"/>
    <property type="match status" value="1"/>
</dbReference>
<dbReference type="Gene3D" id="2.130.10.10">
    <property type="entry name" value="YVTN repeat-like/Quinoprotein amine dehydrogenase"/>
    <property type="match status" value="1"/>
</dbReference>
<feature type="transmembrane region" description="Helical" evidence="6">
    <location>
        <begin position="1069"/>
        <end position="1098"/>
    </location>
</feature>
<dbReference type="AlphaFoldDB" id="A0AAD5K0D2"/>
<keyword evidence="9" id="KW-1185">Reference proteome</keyword>
<reference evidence="8" key="2">
    <citation type="submission" date="2023-02" db="EMBL/GenBank/DDBJ databases">
        <authorList>
            <consortium name="DOE Joint Genome Institute"/>
            <person name="Mondo S.J."/>
            <person name="Chang Y."/>
            <person name="Wang Y."/>
            <person name="Ahrendt S."/>
            <person name="Andreopoulos W."/>
            <person name="Barry K."/>
            <person name="Beard J."/>
            <person name="Benny G.L."/>
            <person name="Blankenship S."/>
            <person name="Bonito G."/>
            <person name="Cuomo C."/>
            <person name="Desiro A."/>
            <person name="Gervers K.A."/>
            <person name="Hundley H."/>
            <person name="Kuo A."/>
            <person name="LaButti K."/>
            <person name="Lang B.F."/>
            <person name="Lipzen A."/>
            <person name="O'Donnell K."/>
            <person name="Pangilinan J."/>
            <person name="Reynolds N."/>
            <person name="Sandor L."/>
            <person name="Smith M.W."/>
            <person name="Tsang A."/>
            <person name="Grigoriev I.V."/>
            <person name="Stajich J.E."/>
            <person name="Spatafora J.W."/>
        </authorList>
    </citation>
    <scope>NUCLEOTIDE SEQUENCE</scope>
    <source>
        <strain evidence="8">RSA 2281</strain>
    </source>
</reference>
<evidence type="ECO:0000256" key="2">
    <source>
        <dbReference type="ARBA" id="ARBA00022692"/>
    </source>
</evidence>
<reference evidence="8" key="1">
    <citation type="journal article" date="2022" name="IScience">
        <title>Evolution of zygomycete secretomes and the origins of terrestrial fungal ecologies.</title>
        <authorList>
            <person name="Chang Y."/>
            <person name="Wang Y."/>
            <person name="Mondo S."/>
            <person name="Ahrendt S."/>
            <person name="Andreopoulos W."/>
            <person name="Barry K."/>
            <person name="Beard J."/>
            <person name="Benny G.L."/>
            <person name="Blankenship S."/>
            <person name="Bonito G."/>
            <person name="Cuomo C."/>
            <person name="Desiro A."/>
            <person name="Gervers K.A."/>
            <person name="Hundley H."/>
            <person name="Kuo A."/>
            <person name="LaButti K."/>
            <person name="Lang B.F."/>
            <person name="Lipzen A."/>
            <person name="O'Donnell K."/>
            <person name="Pangilinan J."/>
            <person name="Reynolds N."/>
            <person name="Sandor L."/>
            <person name="Smith M.E."/>
            <person name="Tsang A."/>
            <person name="Grigoriev I.V."/>
            <person name="Stajich J.E."/>
            <person name="Spatafora J.W."/>
        </authorList>
    </citation>
    <scope>NUCLEOTIDE SEQUENCE</scope>
    <source>
        <strain evidence="8">RSA 2281</strain>
    </source>
</reference>
<feature type="transmembrane region" description="Helical" evidence="6">
    <location>
        <begin position="859"/>
        <end position="879"/>
    </location>
</feature>
<keyword evidence="4 6" id="KW-1133">Transmembrane helix</keyword>
<evidence type="ECO:0000256" key="4">
    <source>
        <dbReference type="ARBA" id="ARBA00022989"/>
    </source>
</evidence>
<comment type="subcellular location">
    <subcellularLocation>
        <location evidence="1">Membrane</location>
        <topology evidence="1">Multi-pass membrane protein</topology>
    </subcellularLocation>
</comment>
<evidence type="ECO:0000256" key="6">
    <source>
        <dbReference type="SAM" id="Phobius"/>
    </source>
</evidence>
<dbReference type="PANTHER" id="PTHR10582:SF2">
    <property type="entry name" value="INACTIVE"/>
    <property type="match status" value="1"/>
</dbReference>
<protein>
    <recommendedName>
        <fullName evidence="7">Ion transport domain-containing protein</fullName>
    </recommendedName>
</protein>
<feature type="domain" description="Ion transport" evidence="7">
    <location>
        <begin position="859"/>
        <end position="1103"/>
    </location>
</feature>
<evidence type="ECO:0000259" key="7">
    <source>
        <dbReference type="Pfam" id="PF00520"/>
    </source>
</evidence>
<accession>A0AAD5K0D2</accession>
<keyword evidence="3" id="KW-0677">Repeat</keyword>
<keyword evidence="5 6" id="KW-0472">Membrane</keyword>
<dbReference type="Gene3D" id="1.10.287.70">
    <property type="match status" value="1"/>
</dbReference>
<name>A0AAD5K0D2_9FUNG</name>
<dbReference type="InterPro" id="IPR005821">
    <property type="entry name" value="Ion_trans_dom"/>
</dbReference>
<proteinExistence type="predicted"/>
<sequence length="1164" mass="133772">MDPSGAIQNRRVISQDCRFVAIFLEQGRKIDVFKITTEKQLLYQYTVSLLILPNDIEHGQNVSTTAVTPQSFSISPGNGDFVAVSWVGICHVYKRGAFHSKVYFDGQCYFLPSKDNTNIASLLSIIRTNGLKLYQIKNHTRRTVLIRTMDLPMHTTWLCFHREFTLTCRSNELVQLWSIEEGRLLMSFKSYKKSNRQLMSGEQNHNSVLMAVSSRKHFMALYQLNRVMIYDIESGLQVNEWPIHRPVSAICFLNDAHLALASYGQHLQRYIYSELWDTLTGSRISLQEQELLDQNTLLSFEEGRNINDTSSTIMAHPATVISAMGFSNAQWMLVLTNRHVRAISVLPQPRSLSHIVYRTAVPPFPDQRAKESLYYEFHHPYALSPYVATYFLDTHRVLRVGTYSVQLWIATRNSNDISSTTLEHTFDANYNLHKLLYIFCLPIIVTQGTGEKNNKLTGSKSIDADCSTSLPAIGGINAKCIQWINNKPVIYFFDNHWISVTMTDGSEHLFCTSGNFWSKSQYAFLSMPVLYQMSVYSKLKEWKSRNFNHIFQQMIRITDHSLQHQPKFFQTPAGNIALIGLVQYPNSSRLLKQLLFKNNDNEIKVKPTSILTIYHGNSNLTMNRRNDIYYPHEQQFTTSTLAAAVLCGAYDDARILVDYMIQSSKTYHPGYLVTFTDALPLLCSKCPDMVLDWMHQLSYIPVTPHCPILEASSSDIVINTANNKQQSINGQLLSPMPRRRNITTRLAELWGFSTTEQLPASTTDISSVQTALCRKHTPGQQHSRKPHFVTLCVFPLIHYTQYENLRIRYYKDKYDTCPSYASLFVQQAASGRSEVFRQGEPAMEAMLMYKWRTFGRARFTWVCLIYIANQVLFSVNVAFPKINNTATLVLMLTVSAFLVTQETRHIWFCGVGYFRLFYNYISLAAVLLPIAGAIVILSGREYPVDACAISVFMLWLHSLVRLRVIRDLGIVFEIVVQISKRMTSLALLLFIVLCTFTHTFIVLLFNVSDEEFVQSYEGTVDITRPLEMTSNPIDANRFRNVGLAAKTVWFFLHGRWDILQNRPVESRPLVSILSVVFSISTTIILLNVLIALMTSIVAEVKRKGKRVWITYLAESLAEIELFWCFPWERRNQRFNPTYIYYIAYVKTVQDYDARHRSRYLLSEN</sequence>
<evidence type="ECO:0000256" key="5">
    <source>
        <dbReference type="ARBA" id="ARBA00023136"/>
    </source>
</evidence>
<organism evidence="8 9">
    <name type="scientific">Phascolomyces articulosus</name>
    <dbReference type="NCBI Taxonomy" id="60185"/>
    <lineage>
        <taxon>Eukaryota</taxon>
        <taxon>Fungi</taxon>
        <taxon>Fungi incertae sedis</taxon>
        <taxon>Mucoromycota</taxon>
        <taxon>Mucoromycotina</taxon>
        <taxon>Mucoromycetes</taxon>
        <taxon>Mucorales</taxon>
        <taxon>Lichtheimiaceae</taxon>
        <taxon>Phascolomyces</taxon>
    </lineage>
</organism>